<dbReference type="GO" id="GO:0005840">
    <property type="term" value="C:ribosome"/>
    <property type="evidence" value="ECO:0007669"/>
    <property type="project" value="UniProtKB-KW"/>
</dbReference>
<accession>A0ABY5YJ22</accession>
<dbReference type="Proteomes" id="UP001060261">
    <property type="component" value="Chromosome"/>
</dbReference>
<evidence type="ECO:0000256" key="3">
    <source>
        <dbReference type="ARBA" id="ARBA00022980"/>
    </source>
</evidence>
<dbReference type="CDD" id="cd01658">
    <property type="entry name" value="Ribosomal_L30"/>
    <property type="match status" value="1"/>
</dbReference>
<keyword evidence="4 5" id="KW-0687">Ribonucleoprotein</keyword>
<sequence>MKITLKRSVIGRPQYQVDTVKALGLKKIGDSREVSESAAVRGMVKTVQHLLEVEA</sequence>
<comment type="similarity">
    <text evidence="1 5">Belongs to the universal ribosomal protein uL30 family.</text>
</comment>
<dbReference type="SUPFAM" id="SSF55129">
    <property type="entry name" value="Ribosomal protein L30p/L7e"/>
    <property type="match status" value="1"/>
</dbReference>
<dbReference type="Gene3D" id="3.30.1390.20">
    <property type="entry name" value="Ribosomal protein L30, ferredoxin-like fold domain"/>
    <property type="match status" value="1"/>
</dbReference>
<gene>
    <name evidence="5 7" type="primary">rpmD</name>
    <name evidence="7" type="ORF">N0D28_03195</name>
</gene>
<dbReference type="PANTHER" id="PTHR15892:SF2">
    <property type="entry name" value="LARGE RIBOSOMAL SUBUNIT PROTEIN UL30M"/>
    <property type="match status" value="1"/>
</dbReference>
<evidence type="ECO:0000256" key="5">
    <source>
        <dbReference type="HAMAP-Rule" id="MF_01371"/>
    </source>
</evidence>
<proteinExistence type="inferred from homology"/>
<dbReference type="InterPro" id="IPR036919">
    <property type="entry name" value="Ribo_uL30_ferredoxin-like_sf"/>
</dbReference>
<organism evidence="7 8">
    <name type="scientific">Deinococcus rubellus</name>
    <dbReference type="NCBI Taxonomy" id="1889240"/>
    <lineage>
        <taxon>Bacteria</taxon>
        <taxon>Thermotogati</taxon>
        <taxon>Deinococcota</taxon>
        <taxon>Deinococci</taxon>
        <taxon>Deinococcales</taxon>
        <taxon>Deinococcaceae</taxon>
        <taxon>Deinococcus</taxon>
    </lineage>
</organism>
<dbReference type="NCBIfam" id="TIGR01308">
    <property type="entry name" value="rpmD_bact"/>
    <property type="match status" value="1"/>
</dbReference>
<dbReference type="Pfam" id="PF00327">
    <property type="entry name" value="Ribosomal_L30"/>
    <property type="match status" value="1"/>
</dbReference>
<dbReference type="RefSeq" id="WP_161883354.1">
    <property type="nucleotide sequence ID" value="NZ_BAABEC010000174.1"/>
</dbReference>
<comment type="subunit">
    <text evidence="2 5">Part of the 50S ribosomal subunit.</text>
</comment>
<evidence type="ECO:0000313" key="8">
    <source>
        <dbReference type="Proteomes" id="UP001060261"/>
    </source>
</evidence>
<protein>
    <recommendedName>
        <fullName evidence="5">Large ribosomal subunit protein uL30</fullName>
    </recommendedName>
</protein>
<evidence type="ECO:0000256" key="4">
    <source>
        <dbReference type="ARBA" id="ARBA00023274"/>
    </source>
</evidence>
<feature type="domain" description="Large ribosomal subunit protein uL30-like ferredoxin-like fold" evidence="6">
    <location>
        <begin position="2"/>
        <end position="50"/>
    </location>
</feature>
<evidence type="ECO:0000256" key="2">
    <source>
        <dbReference type="ARBA" id="ARBA00011838"/>
    </source>
</evidence>
<dbReference type="PIRSF" id="PIRSF002211">
    <property type="entry name" value="Ribosomal_L30_bac-type"/>
    <property type="match status" value="1"/>
</dbReference>
<dbReference type="InterPro" id="IPR005996">
    <property type="entry name" value="Ribosomal_uL30_bac-type"/>
</dbReference>
<keyword evidence="8" id="KW-1185">Reference proteome</keyword>
<evidence type="ECO:0000313" key="7">
    <source>
        <dbReference type="EMBL" id="UWX64681.1"/>
    </source>
</evidence>
<evidence type="ECO:0000256" key="1">
    <source>
        <dbReference type="ARBA" id="ARBA00007594"/>
    </source>
</evidence>
<evidence type="ECO:0000259" key="6">
    <source>
        <dbReference type="Pfam" id="PF00327"/>
    </source>
</evidence>
<dbReference type="HAMAP" id="MF_01371_B">
    <property type="entry name" value="Ribosomal_uL30_B"/>
    <property type="match status" value="1"/>
</dbReference>
<dbReference type="PANTHER" id="PTHR15892">
    <property type="entry name" value="MITOCHONDRIAL RIBOSOMAL PROTEIN L30"/>
    <property type="match status" value="1"/>
</dbReference>
<keyword evidence="3 5" id="KW-0689">Ribosomal protein</keyword>
<dbReference type="EMBL" id="CP104213">
    <property type="protein sequence ID" value="UWX64681.1"/>
    <property type="molecule type" value="Genomic_DNA"/>
</dbReference>
<reference evidence="7" key="1">
    <citation type="submission" date="2022-09" db="EMBL/GenBank/DDBJ databases">
        <title>genome sequence of Deinococcus rubellus.</title>
        <authorList>
            <person name="Srinivasan S."/>
        </authorList>
    </citation>
    <scope>NUCLEOTIDE SEQUENCE</scope>
    <source>
        <strain evidence="7">Ant6</strain>
    </source>
</reference>
<dbReference type="InterPro" id="IPR016082">
    <property type="entry name" value="Ribosomal_uL30_ferredoxin-like"/>
</dbReference>
<name>A0ABY5YJ22_9DEIO</name>